<evidence type="ECO:0000256" key="8">
    <source>
        <dbReference type="SAM" id="MobiDB-lite"/>
    </source>
</evidence>
<comment type="subcellular location">
    <subcellularLocation>
        <location evidence="2">Membrane</location>
    </subcellularLocation>
    <subcellularLocation>
        <location evidence="1">Plastid</location>
        <location evidence="1">Chloroplast</location>
    </subcellularLocation>
</comment>
<evidence type="ECO:0000313" key="9">
    <source>
        <dbReference type="EMBL" id="CAD8576216.1"/>
    </source>
</evidence>
<dbReference type="CDD" id="cd01635">
    <property type="entry name" value="Glycosyltransferase_GTB-type"/>
    <property type="match status" value="1"/>
</dbReference>
<dbReference type="Gene3D" id="3.40.50.2000">
    <property type="entry name" value="Glycogen Phosphorylase B"/>
    <property type="match status" value="1"/>
</dbReference>
<dbReference type="GO" id="GO:0046481">
    <property type="term" value="F:digalactosyldiacylglycerol synthase activity"/>
    <property type="evidence" value="ECO:0007669"/>
    <property type="project" value="InterPro"/>
</dbReference>
<organism evidence="9">
    <name type="scientific">Micromonas pusilla</name>
    <name type="common">Picoplanktonic green alga</name>
    <name type="synonym">Chromulina pusilla</name>
    <dbReference type="NCBI Taxonomy" id="38833"/>
    <lineage>
        <taxon>Eukaryota</taxon>
        <taxon>Viridiplantae</taxon>
        <taxon>Chlorophyta</taxon>
        <taxon>Mamiellophyceae</taxon>
        <taxon>Mamiellales</taxon>
        <taxon>Mamiellaceae</taxon>
        <taxon>Micromonas</taxon>
    </lineage>
</organism>
<evidence type="ECO:0000256" key="7">
    <source>
        <dbReference type="ARBA" id="ARBA00023136"/>
    </source>
</evidence>
<keyword evidence="4" id="KW-0150">Chloroplast</keyword>
<sequence length="491" mass="54504">MGRGGRSRSGAGASRATPASLRDPDRHFTIVTTASLPWMTGTSVNPLLRAAYMANRGDECGVTLLVPWLAPCDQKLVHPNAMFQTPEEQQQYIRSWLAGRVDFDPKFQIHFYPGRYAIDKGSIVPVGDITDYVPDNEADVAVLEEPEHLTWFHHGMRWTHKFQHVVGIIHTNYLEYARREKDGDKKEVLLRGVNAFVARAHCHKIIKLSDAVQDFARSVTVNVHGVSPHFIEVGRKIAAAAKDDTKSEEEVGSTFGKGKVGYFIGKVVWAKGYLELLERVKEYNATAASKDKLIMDVFGDGDDFKAVKDSAARQQLALTFHGRADHAGDVIRGYKFFINPSLSDVVATTTAEALAMGKFVVCARHPSNEFFSTFKNCRTYSNPDEFAECVREVLHGEPEPISPSDLHRLTWQAATERFLDAAEPDPPEQNIVRKVRSLLGDWVSAKFHNMLTASEAVRCLVGGGAGTLLRPGTGLANWRPDIWSGGVMDRK</sequence>
<proteinExistence type="inferred from homology"/>
<comment type="similarity">
    <text evidence="3">Belongs to the glycosyltransferase group 1 family. Glycosyltransferase 4 subfamily.</text>
</comment>
<evidence type="ECO:0000256" key="3">
    <source>
        <dbReference type="ARBA" id="ARBA00009481"/>
    </source>
</evidence>
<dbReference type="InterPro" id="IPR044525">
    <property type="entry name" value="DGDG1/2"/>
</dbReference>
<protein>
    <recommendedName>
        <fullName evidence="10">Digalactosyldiacylglycerol synthase</fullName>
    </recommendedName>
</protein>
<dbReference type="EMBL" id="HBEV01000743">
    <property type="protein sequence ID" value="CAD8576216.1"/>
    <property type="molecule type" value="Transcribed_RNA"/>
</dbReference>
<name>A0A7S0PIE5_MICPS</name>
<dbReference type="PANTHER" id="PTHR46132">
    <property type="entry name" value="DIGALACTOSYLDIACYLGLYCEROL SYNTHASE 2, CHLOROPLASTIC"/>
    <property type="match status" value="1"/>
</dbReference>
<dbReference type="PANTHER" id="PTHR46132:SF1">
    <property type="entry name" value="DIGALACTOSYLDIACYLGLYCEROL SYNTHASE 2, CHLOROPLASTIC"/>
    <property type="match status" value="1"/>
</dbReference>
<evidence type="ECO:0000256" key="4">
    <source>
        <dbReference type="ARBA" id="ARBA00022528"/>
    </source>
</evidence>
<feature type="region of interest" description="Disordered" evidence="8">
    <location>
        <begin position="1"/>
        <end position="22"/>
    </location>
</feature>
<dbReference type="GO" id="GO:0009707">
    <property type="term" value="C:chloroplast outer membrane"/>
    <property type="evidence" value="ECO:0007669"/>
    <property type="project" value="TreeGrafter"/>
</dbReference>
<keyword evidence="5" id="KW-0934">Plastid</keyword>
<dbReference type="GO" id="GO:0019375">
    <property type="term" value="P:galactolipid biosynthetic process"/>
    <property type="evidence" value="ECO:0007669"/>
    <property type="project" value="TreeGrafter"/>
</dbReference>
<evidence type="ECO:0000256" key="6">
    <source>
        <dbReference type="ARBA" id="ARBA00022679"/>
    </source>
</evidence>
<dbReference type="AlphaFoldDB" id="A0A7S0PIE5"/>
<dbReference type="Pfam" id="PF13692">
    <property type="entry name" value="Glyco_trans_1_4"/>
    <property type="match status" value="1"/>
</dbReference>
<gene>
    <name evidence="9" type="ORF">MSP1404_LOCUS620</name>
</gene>
<reference evidence="9" key="1">
    <citation type="submission" date="2021-01" db="EMBL/GenBank/DDBJ databases">
        <authorList>
            <person name="Corre E."/>
            <person name="Pelletier E."/>
            <person name="Niang G."/>
            <person name="Scheremetjew M."/>
            <person name="Finn R."/>
            <person name="Kale V."/>
            <person name="Holt S."/>
            <person name="Cochrane G."/>
            <person name="Meng A."/>
            <person name="Brown T."/>
            <person name="Cohen L."/>
        </authorList>
    </citation>
    <scope>NUCLEOTIDE SEQUENCE</scope>
    <source>
        <strain evidence="9">CCMP494</strain>
    </source>
</reference>
<keyword evidence="7" id="KW-0472">Membrane</keyword>
<accession>A0A7S0PIE5</accession>
<evidence type="ECO:0000256" key="5">
    <source>
        <dbReference type="ARBA" id="ARBA00022640"/>
    </source>
</evidence>
<evidence type="ECO:0000256" key="2">
    <source>
        <dbReference type="ARBA" id="ARBA00004370"/>
    </source>
</evidence>
<dbReference type="SUPFAM" id="SSF53756">
    <property type="entry name" value="UDP-Glycosyltransferase/glycogen phosphorylase"/>
    <property type="match status" value="1"/>
</dbReference>
<keyword evidence="6" id="KW-0808">Transferase</keyword>
<evidence type="ECO:0000256" key="1">
    <source>
        <dbReference type="ARBA" id="ARBA00004229"/>
    </source>
</evidence>
<evidence type="ECO:0008006" key="10">
    <source>
        <dbReference type="Google" id="ProtNLM"/>
    </source>
</evidence>